<dbReference type="SUPFAM" id="SSF55681">
    <property type="entry name" value="Class II aaRS and biotin synthetases"/>
    <property type="match status" value="1"/>
</dbReference>
<dbReference type="InterPro" id="IPR036388">
    <property type="entry name" value="WH-like_DNA-bd_sf"/>
</dbReference>
<dbReference type="CDD" id="cd00090">
    <property type="entry name" value="HTH_ARSR"/>
    <property type="match status" value="1"/>
</dbReference>
<comment type="catalytic activity">
    <reaction evidence="2">
        <text>biotin + L-lysyl-[protein] + ATP = N(6)-biotinyl-L-lysyl-[protein] + AMP + diphosphate + H(+)</text>
        <dbReference type="Rhea" id="RHEA:11756"/>
        <dbReference type="Rhea" id="RHEA-COMP:9752"/>
        <dbReference type="Rhea" id="RHEA-COMP:10505"/>
        <dbReference type="ChEBI" id="CHEBI:15378"/>
        <dbReference type="ChEBI" id="CHEBI:29969"/>
        <dbReference type="ChEBI" id="CHEBI:30616"/>
        <dbReference type="ChEBI" id="CHEBI:33019"/>
        <dbReference type="ChEBI" id="CHEBI:57586"/>
        <dbReference type="ChEBI" id="CHEBI:83144"/>
        <dbReference type="ChEBI" id="CHEBI:456215"/>
        <dbReference type="EC" id="6.3.4.15"/>
    </reaction>
</comment>
<dbReference type="RefSeq" id="WP_065254489.1">
    <property type="nucleotide sequence ID" value="NZ_JAJMRL010000001.1"/>
</dbReference>
<dbReference type="PANTHER" id="PTHR12835">
    <property type="entry name" value="BIOTIN PROTEIN LIGASE"/>
    <property type="match status" value="1"/>
</dbReference>
<keyword evidence="2" id="KW-0238">DNA-binding</keyword>
<dbReference type="GO" id="GO:0009249">
    <property type="term" value="P:protein lipoylation"/>
    <property type="evidence" value="ECO:0007669"/>
    <property type="project" value="UniProtKB-ARBA"/>
</dbReference>
<dbReference type="Gene3D" id="1.10.10.10">
    <property type="entry name" value="Winged helix-like DNA-binding domain superfamily/Winged helix DNA-binding domain"/>
    <property type="match status" value="1"/>
</dbReference>
<keyword evidence="2" id="KW-0067">ATP-binding</keyword>
<feature type="binding site" evidence="2">
    <location>
        <position position="114"/>
    </location>
    <ligand>
        <name>biotin</name>
        <dbReference type="ChEBI" id="CHEBI:57586"/>
    </ligand>
</feature>
<dbReference type="InterPro" id="IPR036390">
    <property type="entry name" value="WH_DNA-bd_sf"/>
</dbReference>
<dbReference type="GO" id="GO:0006355">
    <property type="term" value="P:regulation of DNA-templated transcription"/>
    <property type="evidence" value="ECO:0007669"/>
    <property type="project" value="UniProtKB-UniRule"/>
</dbReference>
<dbReference type="GO" id="GO:0005524">
    <property type="term" value="F:ATP binding"/>
    <property type="evidence" value="ECO:0007669"/>
    <property type="project" value="UniProtKB-UniRule"/>
</dbReference>
<dbReference type="Proteomes" id="UP000092714">
    <property type="component" value="Unassembled WGS sequence"/>
</dbReference>
<comment type="caution">
    <text evidence="2">Lacks conserved residue(s) required for the propagation of feature annotation.</text>
</comment>
<dbReference type="Pfam" id="PF08279">
    <property type="entry name" value="HTH_11"/>
    <property type="match status" value="1"/>
</dbReference>
<dbReference type="EMBL" id="MAPZ01000019">
    <property type="protein sequence ID" value="OBY10488.1"/>
    <property type="molecule type" value="Genomic_DNA"/>
</dbReference>
<keyword evidence="5" id="KW-1185">Reference proteome</keyword>
<dbReference type="GO" id="GO:0005737">
    <property type="term" value="C:cytoplasm"/>
    <property type="evidence" value="ECO:0007669"/>
    <property type="project" value="TreeGrafter"/>
</dbReference>
<dbReference type="Pfam" id="PF03099">
    <property type="entry name" value="BPL_LplA_LipB"/>
    <property type="match status" value="1"/>
</dbReference>
<dbReference type="GO" id="GO:0003677">
    <property type="term" value="F:DNA binding"/>
    <property type="evidence" value="ECO:0007669"/>
    <property type="project" value="UniProtKB-UniRule"/>
</dbReference>
<evidence type="ECO:0000313" key="5">
    <source>
        <dbReference type="Proteomes" id="UP000092714"/>
    </source>
</evidence>
<keyword evidence="2" id="KW-0805">Transcription regulation</keyword>
<evidence type="ECO:0000256" key="1">
    <source>
        <dbReference type="ARBA" id="ARBA00022598"/>
    </source>
</evidence>
<keyword evidence="2" id="KW-0547">Nucleotide-binding</keyword>
<dbReference type="OrthoDB" id="9807064at2"/>
<dbReference type="InterPro" id="IPR011991">
    <property type="entry name" value="ArsR-like_HTH"/>
</dbReference>
<sequence length="321" mass="36015">MKEEIIKLLKESDNYVSGEEISKGLGITRASVWKHIKVLKEDGYEIVGVSNKGYKLVNSPDLILKSDINKYLTTRYIGQNIEYFKSLSSTNDKAKLLGNSIDIKDGTIIIAEEQSGGKGRLGRYWSSPKGGLWLSIILRPNIEPTNAHKITQIASAALIKTLNNYGIDAKIKWPNDIYLNNKKICGILTEMKCDMDRINYIVVGVGINVNINSNNILEELKNTATSLKIETNISYDRNTLLALFLNNFEYLYIDFIEKNIYSEVAEISKTHSLIINKQAFLVTSRGKEKVNCIGLDDNGELIVLDENGNIKNILSGEITFK</sequence>
<evidence type="ECO:0000259" key="3">
    <source>
        <dbReference type="PROSITE" id="PS51733"/>
    </source>
</evidence>
<dbReference type="NCBIfam" id="TIGR00121">
    <property type="entry name" value="birA_ligase"/>
    <property type="match status" value="1"/>
</dbReference>
<dbReference type="AlphaFoldDB" id="A0A1B8RNV3"/>
<accession>A0A1B8RNV3</accession>
<keyword evidence="2" id="KW-0678">Repressor</keyword>
<organism evidence="4 5">
    <name type="scientific">Clostridium paraputrificum</name>
    <dbReference type="NCBI Taxonomy" id="29363"/>
    <lineage>
        <taxon>Bacteria</taxon>
        <taxon>Bacillati</taxon>
        <taxon>Bacillota</taxon>
        <taxon>Clostridia</taxon>
        <taxon>Eubacteriales</taxon>
        <taxon>Clostridiaceae</taxon>
        <taxon>Clostridium</taxon>
    </lineage>
</organism>
<dbReference type="PROSITE" id="PS51733">
    <property type="entry name" value="BPL_LPL_CATALYTIC"/>
    <property type="match status" value="1"/>
</dbReference>
<comment type="function">
    <text evidence="2">Acts both as a biotin--[acetyl-CoA-carboxylase] ligase and a repressor.</text>
</comment>
<dbReference type="InterPro" id="IPR004143">
    <property type="entry name" value="BPL_LPL_catalytic"/>
</dbReference>
<feature type="binding site" evidence="2">
    <location>
        <position position="183"/>
    </location>
    <ligand>
        <name>biotin</name>
        <dbReference type="ChEBI" id="CHEBI:57586"/>
    </ligand>
</feature>
<dbReference type="PANTHER" id="PTHR12835:SF5">
    <property type="entry name" value="BIOTIN--PROTEIN LIGASE"/>
    <property type="match status" value="1"/>
</dbReference>
<dbReference type="eggNOG" id="COG0340">
    <property type="taxonomic scope" value="Bacteria"/>
</dbReference>
<dbReference type="InterPro" id="IPR013196">
    <property type="entry name" value="HTH_11"/>
</dbReference>
<feature type="binding site" evidence="2">
    <location>
        <begin position="89"/>
        <end position="91"/>
    </location>
    <ligand>
        <name>biotin</name>
        <dbReference type="ChEBI" id="CHEBI:57586"/>
    </ligand>
</feature>
<protein>
    <recommendedName>
        <fullName evidence="2">Bifunctional ligase/repressor BirA</fullName>
    </recommendedName>
    <alternativeName>
        <fullName evidence="2">Biotin--[acetyl-CoA-carboxylase] ligase</fullName>
        <ecNumber evidence="2">6.3.4.15</ecNumber>
    </alternativeName>
    <alternativeName>
        <fullName evidence="2">Biotin--protein ligase</fullName>
    </alternativeName>
    <alternativeName>
        <fullName evidence="2">Biotin-[acetyl-CoA carboxylase] synthetase</fullName>
    </alternativeName>
</protein>
<feature type="domain" description="BPL/LPL catalytic" evidence="3">
    <location>
        <begin position="66"/>
        <end position="256"/>
    </location>
</feature>
<dbReference type="InterPro" id="IPR030855">
    <property type="entry name" value="Bifunct_BirA"/>
</dbReference>
<keyword evidence="2" id="KW-0092">Biotin</keyword>
<dbReference type="SUPFAM" id="SSF46785">
    <property type="entry name" value="Winged helix' DNA-binding domain"/>
    <property type="match status" value="1"/>
</dbReference>
<dbReference type="InterPro" id="IPR045864">
    <property type="entry name" value="aa-tRNA-synth_II/BPL/LPL"/>
</dbReference>
<reference evidence="4 5" key="1">
    <citation type="submission" date="2016-06" db="EMBL/GenBank/DDBJ databases">
        <authorList>
            <person name="Kjaerup R.B."/>
            <person name="Dalgaard T.S."/>
            <person name="Juul-Madsen H.R."/>
        </authorList>
    </citation>
    <scope>NUCLEOTIDE SEQUENCE [LARGE SCALE GENOMIC DNA]</scope>
    <source>
        <strain evidence="4 5">373-A1</strain>
    </source>
</reference>
<evidence type="ECO:0000313" key="4">
    <source>
        <dbReference type="EMBL" id="OBY10488.1"/>
    </source>
</evidence>
<dbReference type="Gene3D" id="2.30.30.100">
    <property type="match status" value="1"/>
</dbReference>
<dbReference type="InterPro" id="IPR004408">
    <property type="entry name" value="Biotin_CoA_COase_ligase"/>
</dbReference>
<comment type="caution">
    <text evidence="4">The sequence shown here is derived from an EMBL/GenBank/DDBJ whole genome shotgun (WGS) entry which is preliminary data.</text>
</comment>
<dbReference type="CDD" id="cd16442">
    <property type="entry name" value="BPL"/>
    <property type="match status" value="1"/>
</dbReference>
<comment type="similarity">
    <text evidence="2">Belongs to the biotin--protein ligase family.</text>
</comment>
<feature type="DNA-binding region" description="H-T-H motif" evidence="2">
    <location>
        <begin position="18"/>
        <end position="37"/>
    </location>
</feature>
<dbReference type="Gene3D" id="3.30.930.10">
    <property type="entry name" value="Bira Bifunctional Protein, Domain 2"/>
    <property type="match status" value="1"/>
</dbReference>
<proteinExistence type="inferred from homology"/>
<keyword evidence="2" id="KW-0804">Transcription</keyword>
<gene>
    <name evidence="2" type="primary">birA</name>
    <name evidence="4" type="ORF">CP373A1_08195</name>
</gene>
<dbReference type="GO" id="GO:0004077">
    <property type="term" value="F:biotin--[biotin carboxyl-carrier protein] ligase activity"/>
    <property type="evidence" value="ECO:0007669"/>
    <property type="project" value="UniProtKB-UniRule"/>
</dbReference>
<dbReference type="HAMAP" id="MF_00978">
    <property type="entry name" value="Bifunct_BirA"/>
    <property type="match status" value="1"/>
</dbReference>
<dbReference type="eggNOG" id="COG1654">
    <property type="taxonomic scope" value="Bacteria"/>
</dbReference>
<evidence type="ECO:0000256" key="2">
    <source>
        <dbReference type="HAMAP-Rule" id="MF_00978"/>
    </source>
</evidence>
<dbReference type="GO" id="GO:0016740">
    <property type="term" value="F:transferase activity"/>
    <property type="evidence" value="ECO:0007669"/>
    <property type="project" value="UniProtKB-ARBA"/>
</dbReference>
<name>A0A1B8RNV3_9CLOT</name>
<keyword evidence="1 2" id="KW-0436">Ligase</keyword>
<dbReference type="EC" id="6.3.4.15" evidence="2"/>